<keyword evidence="4" id="KW-1003">Cell membrane</keyword>
<evidence type="ECO:0000256" key="2">
    <source>
        <dbReference type="ARBA" id="ARBA00004236"/>
    </source>
</evidence>
<dbReference type="PROSITE" id="PS50112">
    <property type="entry name" value="PAS"/>
    <property type="match status" value="1"/>
</dbReference>
<dbReference type="InterPro" id="IPR000014">
    <property type="entry name" value="PAS"/>
</dbReference>
<dbReference type="SMART" id="SM00388">
    <property type="entry name" value="HisKA"/>
    <property type="match status" value="1"/>
</dbReference>
<gene>
    <name evidence="14" type="ORF">PYK22_02346</name>
</gene>
<dbReference type="FunFam" id="3.30.565.10:FF:000006">
    <property type="entry name" value="Sensor histidine kinase WalK"/>
    <property type="match status" value="1"/>
</dbReference>
<dbReference type="Gene3D" id="3.30.565.10">
    <property type="entry name" value="Histidine kinase-like ATPase, C-terminal domain"/>
    <property type="match status" value="1"/>
</dbReference>
<evidence type="ECO:0000256" key="8">
    <source>
        <dbReference type="ARBA" id="ARBA00022777"/>
    </source>
</evidence>
<evidence type="ECO:0000256" key="7">
    <source>
        <dbReference type="ARBA" id="ARBA00022741"/>
    </source>
</evidence>
<dbReference type="InterPro" id="IPR050351">
    <property type="entry name" value="BphY/WalK/GraS-like"/>
</dbReference>
<dbReference type="InterPro" id="IPR004358">
    <property type="entry name" value="Sig_transdc_His_kin-like_C"/>
</dbReference>
<dbReference type="PRINTS" id="PR00344">
    <property type="entry name" value="BCTRLSENSOR"/>
</dbReference>
<evidence type="ECO:0000259" key="12">
    <source>
        <dbReference type="PROSITE" id="PS50109"/>
    </source>
</evidence>
<keyword evidence="5" id="KW-0597">Phosphoprotein</keyword>
<organism evidence="14 15">
    <name type="scientific">Pyrinomonas methylaliphatogenes</name>
    <dbReference type="NCBI Taxonomy" id="454194"/>
    <lineage>
        <taxon>Bacteria</taxon>
        <taxon>Pseudomonadati</taxon>
        <taxon>Acidobacteriota</taxon>
        <taxon>Blastocatellia</taxon>
        <taxon>Blastocatellales</taxon>
        <taxon>Pyrinomonadaceae</taxon>
        <taxon>Pyrinomonas</taxon>
    </lineage>
</organism>
<dbReference type="GO" id="GO:0000155">
    <property type="term" value="F:phosphorelay sensor kinase activity"/>
    <property type="evidence" value="ECO:0007669"/>
    <property type="project" value="InterPro"/>
</dbReference>
<dbReference type="SUPFAM" id="SSF55874">
    <property type="entry name" value="ATPase domain of HSP90 chaperone/DNA topoisomerase II/histidine kinase"/>
    <property type="match status" value="1"/>
</dbReference>
<proteinExistence type="predicted"/>
<dbReference type="PANTHER" id="PTHR45453:SF1">
    <property type="entry name" value="PHOSPHATE REGULON SENSOR PROTEIN PHOR"/>
    <property type="match status" value="1"/>
</dbReference>
<dbReference type="Gene3D" id="1.10.287.130">
    <property type="match status" value="1"/>
</dbReference>
<dbReference type="Proteomes" id="UP000031518">
    <property type="component" value="Unassembled WGS sequence"/>
</dbReference>
<evidence type="ECO:0000256" key="3">
    <source>
        <dbReference type="ARBA" id="ARBA00012438"/>
    </source>
</evidence>
<keyword evidence="9" id="KW-0067">ATP-binding</keyword>
<evidence type="ECO:0000256" key="10">
    <source>
        <dbReference type="ARBA" id="ARBA00023012"/>
    </source>
</evidence>
<dbReference type="AlphaFoldDB" id="A0A0B6X176"/>
<dbReference type="InterPro" id="IPR005467">
    <property type="entry name" value="His_kinase_dom"/>
</dbReference>
<dbReference type="SMART" id="SM00387">
    <property type="entry name" value="HATPase_c"/>
    <property type="match status" value="1"/>
</dbReference>
<dbReference type="Pfam" id="PF00512">
    <property type="entry name" value="HisKA"/>
    <property type="match status" value="1"/>
</dbReference>
<evidence type="ECO:0000256" key="1">
    <source>
        <dbReference type="ARBA" id="ARBA00000085"/>
    </source>
</evidence>
<keyword evidence="15" id="KW-1185">Reference proteome</keyword>
<dbReference type="InterPro" id="IPR035965">
    <property type="entry name" value="PAS-like_dom_sf"/>
</dbReference>
<keyword evidence="10" id="KW-0902">Two-component regulatory system</keyword>
<feature type="domain" description="Histidine kinase" evidence="12">
    <location>
        <begin position="197"/>
        <end position="414"/>
    </location>
</feature>
<reference evidence="14 15" key="1">
    <citation type="submission" date="2013-12" db="EMBL/GenBank/DDBJ databases">
        <authorList>
            <person name="Stott M."/>
        </authorList>
    </citation>
    <scope>NUCLEOTIDE SEQUENCE [LARGE SCALE GENOMIC DNA]</scope>
    <source>
        <strain evidence="14 15">K22</strain>
    </source>
</reference>
<dbReference type="GO" id="GO:0005524">
    <property type="term" value="F:ATP binding"/>
    <property type="evidence" value="ECO:0007669"/>
    <property type="project" value="UniProtKB-KW"/>
</dbReference>
<evidence type="ECO:0000259" key="13">
    <source>
        <dbReference type="PROSITE" id="PS50112"/>
    </source>
</evidence>
<keyword evidence="8" id="KW-0418">Kinase</keyword>
<dbReference type="InterPro" id="IPR003594">
    <property type="entry name" value="HATPase_dom"/>
</dbReference>
<dbReference type="Pfam" id="PF08448">
    <property type="entry name" value="PAS_4"/>
    <property type="match status" value="1"/>
</dbReference>
<dbReference type="CDD" id="cd00130">
    <property type="entry name" value="PAS"/>
    <property type="match status" value="1"/>
</dbReference>
<comment type="catalytic activity">
    <reaction evidence="1">
        <text>ATP + protein L-histidine = ADP + protein N-phospho-L-histidine.</text>
        <dbReference type="EC" id="2.7.13.3"/>
    </reaction>
</comment>
<evidence type="ECO:0000256" key="4">
    <source>
        <dbReference type="ARBA" id="ARBA00022475"/>
    </source>
</evidence>
<dbReference type="NCBIfam" id="TIGR00229">
    <property type="entry name" value="sensory_box"/>
    <property type="match status" value="1"/>
</dbReference>
<dbReference type="InterPro" id="IPR013656">
    <property type="entry name" value="PAS_4"/>
</dbReference>
<evidence type="ECO:0000256" key="5">
    <source>
        <dbReference type="ARBA" id="ARBA00022553"/>
    </source>
</evidence>
<protein>
    <recommendedName>
        <fullName evidence="3">histidine kinase</fullName>
        <ecNumber evidence="3">2.7.13.3</ecNumber>
    </recommendedName>
</protein>
<keyword evidence="7" id="KW-0547">Nucleotide-binding</keyword>
<keyword evidence="11" id="KW-0472">Membrane</keyword>
<keyword evidence="6 14" id="KW-0808">Transferase</keyword>
<dbReference type="Gene3D" id="3.30.450.20">
    <property type="entry name" value="PAS domain"/>
    <property type="match status" value="1"/>
</dbReference>
<dbReference type="GO" id="GO:0016036">
    <property type="term" value="P:cellular response to phosphate starvation"/>
    <property type="evidence" value="ECO:0007669"/>
    <property type="project" value="TreeGrafter"/>
</dbReference>
<evidence type="ECO:0000256" key="11">
    <source>
        <dbReference type="ARBA" id="ARBA00023136"/>
    </source>
</evidence>
<evidence type="ECO:0000313" key="15">
    <source>
        <dbReference type="Proteomes" id="UP000031518"/>
    </source>
</evidence>
<dbReference type="PROSITE" id="PS50109">
    <property type="entry name" value="HIS_KIN"/>
    <property type="match status" value="1"/>
</dbReference>
<reference evidence="14 15" key="2">
    <citation type="submission" date="2015-01" db="EMBL/GenBank/DDBJ databases">
        <title>Complete genome sequence of Pyrinomonas methylaliphatogenes type strain K22T.</title>
        <authorList>
            <person name="Lee K.C.Y."/>
            <person name="Power J.F."/>
            <person name="Dunfield P.F."/>
            <person name="Morgan X.C."/>
            <person name="Huttenhower C."/>
            <person name="Stott M.B."/>
        </authorList>
    </citation>
    <scope>NUCLEOTIDE SEQUENCE [LARGE SCALE GENOMIC DNA]</scope>
    <source>
        <strain evidence="14 15">K22</strain>
    </source>
</reference>
<dbReference type="GO" id="GO:0005886">
    <property type="term" value="C:plasma membrane"/>
    <property type="evidence" value="ECO:0007669"/>
    <property type="project" value="UniProtKB-SubCell"/>
</dbReference>
<evidence type="ECO:0000256" key="6">
    <source>
        <dbReference type="ARBA" id="ARBA00022679"/>
    </source>
</evidence>
<dbReference type="InterPro" id="IPR003661">
    <property type="entry name" value="HisK_dim/P_dom"/>
</dbReference>
<accession>A0A0B6X176</accession>
<dbReference type="OrthoDB" id="9796330at2"/>
<dbReference type="EC" id="2.7.13.3" evidence="3"/>
<dbReference type="EMBL" id="CBXV010000008">
    <property type="protein sequence ID" value="CDM66319.1"/>
    <property type="molecule type" value="Genomic_DNA"/>
</dbReference>
<dbReference type="SUPFAM" id="SSF47384">
    <property type="entry name" value="Homodimeric domain of signal transducing histidine kinase"/>
    <property type="match status" value="1"/>
</dbReference>
<dbReference type="CDD" id="cd16922">
    <property type="entry name" value="HATPase_EvgS-ArcB-TorS-like"/>
    <property type="match status" value="1"/>
</dbReference>
<dbReference type="CDD" id="cd00082">
    <property type="entry name" value="HisKA"/>
    <property type="match status" value="1"/>
</dbReference>
<evidence type="ECO:0000313" key="14">
    <source>
        <dbReference type="EMBL" id="CDM66319.1"/>
    </source>
</evidence>
<dbReference type="STRING" id="454194.PYK22_02346"/>
<dbReference type="SUPFAM" id="SSF55785">
    <property type="entry name" value="PYP-like sensor domain (PAS domain)"/>
    <property type="match status" value="1"/>
</dbReference>
<feature type="domain" description="PAS" evidence="13">
    <location>
        <begin position="74"/>
        <end position="145"/>
    </location>
</feature>
<dbReference type="FunFam" id="1.10.287.130:FF:000008">
    <property type="entry name" value="Two-component sensor histidine kinase"/>
    <property type="match status" value="1"/>
</dbReference>
<sequence length="437" mass="48650">MGAFMPNRRTLVILLFGAASLALFAVNPRLALSLLLGVALGISLSLLWRDERTAGPTKASPGTEERRDEADRMASALFDATMQSLREGVVVVDRERRIVAANRAALDLFRANGRDPAGKRLSELTRNPEIHEAFRLALEEAARAEVKVETYGGERRVFDLRVAPLQRPEGAREALGVFFDITRLERLERVRQEFLSNVSHELRTPLTSILAFVETLEEGAIDDPLNNRRFLGVIRKNAERMRNLIDDILELSAIESGNVRVEISTVNLRSIVQEVFAALARQAALRDIELRNEVSEQAMVRADARRLEQMLTNLVDNAIKFNRDGGRVTVRHERCADHDRIMVEDTGEGIAPEHLSRIFERFYRVDRARSREQGGTGLGLAIVKHLARAHGGEASASSIPGQGSTFIIELPIGSEARNAERDDSRADVLFKPIARGT</sequence>
<evidence type="ECO:0000256" key="9">
    <source>
        <dbReference type="ARBA" id="ARBA00022840"/>
    </source>
</evidence>
<name>A0A0B6X176_9BACT</name>
<dbReference type="InterPro" id="IPR036097">
    <property type="entry name" value="HisK_dim/P_sf"/>
</dbReference>
<dbReference type="GO" id="GO:0004721">
    <property type="term" value="F:phosphoprotein phosphatase activity"/>
    <property type="evidence" value="ECO:0007669"/>
    <property type="project" value="TreeGrafter"/>
</dbReference>
<dbReference type="InterPro" id="IPR036890">
    <property type="entry name" value="HATPase_C_sf"/>
</dbReference>
<dbReference type="PANTHER" id="PTHR45453">
    <property type="entry name" value="PHOSPHATE REGULON SENSOR PROTEIN PHOR"/>
    <property type="match status" value="1"/>
</dbReference>
<dbReference type="SMART" id="SM00091">
    <property type="entry name" value="PAS"/>
    <property type="match status" value="1"/>
</dbReference>
<dbReference type="Pfam" id="PF02518">
    <property type="entry name" value="HATPase_c"/>
    <property type="match status" value="1"/>
</dbReference>
<comment type="subcellular location">
    <subcellularLocation>
        <location evidence="2">Cell membrane</location>
    </subcellularLocation>
</comment>